<comment type="similarity">
    <text evidence="1">Belongs to the peptidase U62 family.</text>
</comment>
<dbReference type="PANTHER" id="PTHR43421:SF1">
    <property type="entry name" value="METALLOPROTEASE PMBA"/>
    <property type="match status" value="1"/>
</dbReference>
<feature type="domain" description="Metalloprotease TldD/E C-terminal" evidence="4">
    <location>
        <begin position="247"/>
        <end position="455"/>
    </location>
</feature>
<dbReference type="InterPro" id="IPR035068">
    <property type="entry name" value="TldD/PmbA_N"/>
</dbReference>
<keyword evidence="7" id="KW-1185">Reference proteome</keyword>
<dbReference type="GO" id="GO:0008237">
    <property type="term" value="F:metallopeptidase activity"/>
    <property type="evidence" value="ECO:0007669"/>
    <property type="project" value="InterPro"/>
</dbReference>
<dbReference type="HOGENOM" id="CLU_026425_0_0_6"/>
<dbReference type="Pfam" id="PF01523">
    <property type="entry name" value="PmbA_TldD_1st"/>
    <property type="match status" value="1"/>
</dbReference>
<evidence type="ECO:0000259" key="3">
    <source>
        <dbReference type="Pfam" id="PF01523"/>
    </source>
</evidence>
<feature type="compositionally biased region" description="Polar residues" evidence="2">
    <location>
        <begin position="1"/>
        <end position="14"/>
    </location>
</feature>
<proteinExistence type="inferred from homology"/>
<dbReference type="Proteomes" id="UP000006764">
    <property type="component" value="Chromosome"/>
</dbReference>
<protein>
    <submittedName>
        <fullName evidence="6">C69 family peptidase</fullName>
    </submittedName>
</protein>
<dbReference type="InterPro" id="IPR036059">
    <property type="entry name" value="TldD/PmbA_sf"/>
</dbReference>
<evidence type="ECO:0000259" key="4">
    <source>
        <dbReference type="Pfam" id="PF19289"/>
    </source>
</evidence>
<dbReference type="EMBL" id="CP004387">
    <property type="protein sequence ID" value="AJD47326.1"/>
    <property type="molecule type" value="Genomic_DNA"/>
</dbReference>
<gene>
    <name evidence="6" type="ORF">S7S_04520</name>
</gene>
<organism evidence="6 7">
    <name type="scientific">Isoalcanivorax pacificus W11-5</name>
    <dbReference type="NCBI Taxonomy" id="391936"/>
    <lineage>
        <taxon>Bacteria</taxon>
        <taxon>Pseudomonadati</taxon>
        <taxon>Pseudomonadota</taxon>
        <taxon>Gammaproteobacteria</taxon>
        <taxon>Oceanospirillales</taxon>
        <taxon>Alcanivoracaceae</taxon>
        <taxon>Isoalcanivorax</taxon>
    </lineage>
</organism>
<evidence type="ECO:0000256" key="2">
    <source>
        <dbReference type="SAM" id="MobiDB-lite"/>
    </source>
</evidence>
<dbReference type="KEGG" id="apac:S7S_04520"/>
<accession>A0A0B4XJS6</accession>
<dbReference type="PANTHER" id="PTHR43421">
    <property type="entry name" value="METALLOPROTEASE PMBA"/>
    <property type="match status" value="1"/>
</dbReference>
<feature type="region of interest" description="Disordered" evidence="2">
    <location>
        <begin position="1"/>
        <end position="21"/>
    </location>
</feature>
<dbReference type="Gene3D" id="3.30.2290.10">
    <property type="entry name" value="PmbA/TldD superfamily"/>
    <property type="match status" value="1"/>
</dbReference>
<dbReference type="InterPro" id="IPR045570">
    <property type="entry name" value="Metalloprtase-TldD/E_cen_dom"/>
</dbReference>
<feature type="domain" description="Metalloprotease TldD/E N-terminal" evidence="3">
    <location>
        <begin position="43"/>
        <end position="107"/>
    </location>
</feature>
<dbReference type="Pfam" id="PF19290">
    <property type="entry name" value="PmbA_TldD_2nd"/>
    <property type="match status" value="1"/>
</dbReference>
<dbReference type="AlphaFoldDB" id="A0A0B4XJS6"/>
<dbReference type="SUPFAM" id="SSF111283">
    <property type="entry name" value="Putative modulator of DNA gyrase, PmbA/TldD"/>
    <property type="match status" value="1"/>
</dbReference>
<evidence type="ECO:0000259" key="5">
    <source>
        <dbReference type="Pfam" id="PF19290"/>
    </source>
</evidence>
<dbReference type="NCBIfam" id="NF008268">
    <property type="entry name" value="PRK11040.1"/>
    <property type="match status" value="1"/>
</dbReference>
<dbReference type="InterPro" id="IPR047657">
    <property type="entry name" value="PmbA"/>
</dbReference>
<name>A0A0B4XJS6_9GAMM</name>
<dbReference type="STRING" id="391936.S7S_04520"/>
<dbReference type="InterPro" id="IPR045569">
    <property type="entry name" value="Metalloprtase-TldD/E_C"/>
</dbReference>
<reference evidence="6 7" key="1">
    <citation type="journal article" date="2012" name="J. Bacteriol.">
        <title>Genome sequence of an alkane-degrading bacterium, Alcanivorax pacificus type strain W11-5, isolated from deep sea sediment.</title>
        <authorList>
            <person name="Lai Q."/>
            <person name="Shao Z."/>
        </authorList>
    </citation>
    <scope>NUCLEOTIDE SEQUENCE [LARGE SCALE GENOMIC DNA]</scope>
    <source>
        <strain evidence="6 7">W11-5</strain>
    </source>
</reference>
<dbReference type="Pfam" id="PF19289">
    <property type="entry name" value="PmbA_TldD_3rd"/>
    <property type="match status" value="1"/>
</dbReference>
<evidence type="ECO:0000256" key="1">
    <source>
        <dbReference type="ARBA" id="ARBA00005836"/>
    </source>
</evidence>
<sequence>MPMNEMSISATTLAQPDESELDTLRERARRVLAEAERQGATAAEVGISAGQGLSVTVRLGEIETLEFHRDRAVSVTLFVGQRKGSASSSDDSEDSIRETVAAALAIAGQTGEDPHSGLAEPELLAQDIPDLDLCHVWPLTPADAIEQAQQCEAAGRTDERIVNSEGASVSSSVSVRVYANSNGFLGAYAGSHHSRSCVLVAEQDDAMQRDYWYDSQRDPAALMAPAEVGQRAASRTLARLGAARPATGEYPVLFAPEVARGLIGHFTSAISGGALYRKASFLRDRLNSQVFPEWVTIAEQPRLRGGAASAPFDSDGIATRDQAFVEQGMLVRYALGLYAARRLGLAPTGNGGGVRNLRITHGDEDQAALCRRMGNGILVTEVMGQGVNLVTGDYSRGASGFRVENGEISEPLEEFTIAGHLGDMFASLVASGSDVDQRGHIHCGSLLLAPLKIAGR</sequence>
<dbReference type="GO" id="GO:0005829">
    <property type="term" value="C:cytosol"/>
    <property type="evidence" value="ECO:0007669"/>
    <property type="project" value="TreeGrafter"/>
</dbReference>
<dbReference type="GO" id="GO:0006508">
    <property type="term" value="P:proteolysis"/>
    <property type="evidence" value="ECO:0007669"/>
    <property type="project" value="InterPro"/>
</dbReference>
<dbReference type="InterPro" id="IPR002510">
    <property type="entry name" value="Metalloprtase-TldD/E_N"/>
</dbReference>
<feature type="domain" description="Metalloprotease TldD/E central" evidence="5">
    <location>
        <begin position="135"/>
        <end position="240"/>
    </location>
</feature>
<evidence type="ECO:0000313" key="7">
    <source>
        <dbReference type="Proteomes" id="UP000006764"/>
    </source>
</evidence>
<evidence type="ECO:0000313" key="6">
    <source>
        <dbReference type="EMBL" id="AJD47326.1"/>
    </source>
</evidence>